<dbReference type="AlphaFoldDB" id="A0A645B1P9"/>
<dbReference type="InterPro" id="IPR052515">
    <property type="entry name" value="Gfo/Idh/MocA_Oxidoreductase"/>
</dbReference>
<dbReference type="InterPro" id="IPR055170">
    <property type="entry name" value="GFO_IDH_MocA-like_dom"/>
</dbReference>
<dbReference type="PANTHER" id="PTHR43249">
    <property type="entry name" value="UDP-N-ACETYL-2-AMINO-2-DEOXY-D-GLUCURONATE OXIDASE"/>
    <property type="match status" value="1"/>
</dbReference>
<dbReference type="Pfam" id="PF22725">
    <property type="entry name" value="GFO_IDH_MocA_C3"/>
    <property type="match status" value="1"/>
</dbReference>
<dbReference type="GO" id="GO:0000166">
    <property type="term" value="F:nucleotide binding"/>
    <property type="evidence" value="ECO:0007669"/>
    <property type="project" value="InterPro"/>
</dbReference>
<proteinExistence type="predicted"/>
<dbReference type="SUPFAM" id="SSF51735">
    <property type="entry name" value="NAD(P)-binding Rossmann-fold domains"/>
    <property type="match status" value="1"/>
</dbReference>
<dbReference type="InterPro" id="IPR036291">
    <property type="entry name" value="NAD(P)-bd_dom_sf"/>
</dbReference>
<dbReference type="EMBL" id="VSSQ01017065">
    <property type="protein sequence ID" value="MPM58996.1"/>
    <property type="molecule type" value="Genomic_DNA"/>
</dbReference>
<dbReference type="InterPro" id="IPR000683">
    <property type="entry name" value="Gfo/Idh/MocA-like_OxRdtase_N"/>
</dbReference>
<organism evidence="3">
    <name type="scientific">bioreactor metagenome</name>
    <dbReference type="NCBI Taxonomy" id="1076179"/>
    <lineage>
        <taxon>unclassified sequences</taxon>
        <taxon>metagenomes</taxon>
        <taxon>ecological metagenomes</taxon>
    </lineage>
</organism>
<evidence type="ECO:0000313" key="3">
    <source>
        <dbReference type="EMBL" id="MPM58996.1"/>
    </source>
</evidence>
<keyword evidence="3" id="KW-0560">Oxidoreductase</keyword>
<reference evidence="3" key="1">
    <citation type="submission" date="2019-08" db="EMBL/GenBank/DDBJ databases">
        <authorList>
            <person name="Kucharzyk K."/>
            <person name="Murdoch R.W."/>
            <person name="Higgins S."/>
            <person name="Loffler F."/>
        </authorList>
    </citation>
    <scope>NUCLEOTIDE SEQUENCE</scope>
</reference>
<accession>A0A645B1P9</accession>
<dbReference type="GO" id="GO:0047061">
    <property type="term" value="F:glucose-fructose oxidoreductase activity"/>
    <property type="evidence" value="ECO:0007669"/>
    <property type="project" value="UniProtKB-EC"/>
</dbReference>
<feature type="domain" description="GFO/IDH/MocA-like oxidoreductase" evidence="2">
    <location>
        <begin position="121"/>
        <end position="245"/>
    </location>
</feature>
<dbReference type="SUPFAM" id="SSF55347">
    <property type="entry name" value="Glyceraldehyde-3-phosphate dehydrogenase-like, C-terminal domain"/>
    <property type="match status" value="1"/>
</dbReference>
<evidence type="ECO:0000259" key="1">
    <source>
        <dbReference type="Pfam" id="PF01408"/>
    </source>
</evidence>
<sequence>MYAGFFKNNDERLNDNIELAAICDNDPAKKAKVAEDFPGLPFFDNYLYLLESGIVNAIVTTVPHYDHCVMGIAALERGIHLLGEKPAGVYTKDVERLIETSKKHPETTFAIFFNQRTNPLYRRVKQLMDEKAIGDLQRATWIITTWWRPQGYYNQSAWRATWGGEGGGVLVNQAPHQLDLLQWICGKPEKVYAKLQYGAGRNIVVENEVNALLDFGNGATGSFITCTNDIVGTDRFEIFGTKGKIIVEDSKKLIVKQLTAPEAELSENMDMQDVMRLFMGQVNMEDYVKVTEEEFVTPQGLQHISVLNNFADHIVNGEPLLANGEEGINGVTLANAMHLSSWLDKEVDYNVDGDLYLAELNKRIAEEGKFEQKK</sequence>
<dbReference type="EC" id="1.1.99.28" evidence="3"/>
<dbReference type="PANTHER" id="PTHR43249:SF1">
    <property type="entry name" value="D-GLUCOSIDE 3-DEHYDROGENASE"/>
    <property type="match status" value="1"/>
</dbReference>
<name>A0A645B1P9_9ZZZZ</name>
<gene>
    <name evidence="3" type="primary">gfo_8</name>
    <name evidence="3" type="ORF">SDC9_105833</name>
</gene>
<protein>
    <submittedName>
        <fullName evidence="3">Glucose--fructose oxidoreductase</fullName>
        <ecNumber evidence="3">1.1.99.28</ecNumber>
    </submittedName>
</protein>
<feature type="domain" description="Gfo/Idh/MocA-like oxidoreductase N-terminal" evidence="1">
    <location>
        <begin position="14"/>
        <end position="107"/>
    </location>
</feature>
<evidence type="ECO:0000259" key="2">
    <source>
        <dbReference type="Pfam" id="PF22725"/>
    </source>
</evidence>
<dbReference type="Gene3D" id="3.30.360.10">
    <property type="entry name" value="Dihydrodipicolinate Reductase, domain 2"/>
    <property type="match status" value="1"/>
</dbReference>
<comment type="caution">
    <text evidence="3">The sequence shown here is derived from an EMBL/GenBank/DDBJ whole genome shotgun (WGS) entry which is preliminary data.</text>
</comment>
<dbReference type="Gene3D" id="3.40.50.720">
    <property type="entry name" value="NAD(P)-binding Rossmann-like Domain"/>
    <property type="match status" value="1"/>
</dbReference>
<dbReference type="Pfam" id="PF01408">
    <property type="entry name" value="GFO_IDH_MocA"/>
    <property type="match status" value="1"/>
</dbReference>